<evidence type="ECO:0000256" key="1">
    <source>
        <dbReference type="SAM" id="MobiDB-lite"/>
    </source>
</evidence>
<dbReference type="InterPro" id="IPR003961">
    <property type="entry name" value="FN3_dom"/>
</dbReference>
<dbReference type="RefSeq" id="WP_087642113.1">
    <property type="nucleotide sequence ID" value="NZ_CP147246.1"/>
</dbReference>
<name>A0A200ITJ5_9ENTE</name>
<gene>
    <name evidence="4" type="ORF">A5889_002406</name>
    <name evidence="3" type="ORF">A5889_003087</name>
</gene>
<dbReference type="InterPro" id="IPR013783">
    <property type="entry name" value="Ig-like_fold"/>
</dbReference>
<accession>A0A200ITJ5</accession>
<evidence type="ECO:0000259" key="2">
    <source>
        <dbReference type="PROSITE" id="PS50853"/>
    </source>
</evidence>
<dbReference type="InterPro" id="IPR036116">
    <property type="entry name" value="FN3_sf"/>
</dbReference>
<reference evidence="4" key="2">
    <citation type="submission" date="2017-05" db="EMBL/GenBank/DDBJ databases">
        <authorList>
            <consortium name="The Broad Institute Genomics Platform"/>
            <consortium name="The Broad Institute Genomic Center for Infectious Diseases"/>
            <person name="Earl A."/>
            <person name="Manson A."/>
            <person name="Schwartman J."/>
            <person name="Gilmore M."/>
            <person name="Abouelleil A."/>
            <person name="Cao P."/>
            <person name="Chapman S."/>
            <person name="Cusick C."/>
            <person name="Shea T."/>
            <person name="Young S."/>
            <person name="Neafsey D."/>
            <person name="Nusbaum C."/>
            <person name="Birren B."/>
        </authorList>
    </citation>
    <scope>NUCLEOTIDE SEQUENCE</scope>
    <source>
        <strain evidence="4">9D6_DIV0238</strain>
    </source>
</reference>
<evidence type="ECO:0000313" key="5">
    <source>
        <dbReference type="Proteomes" id="UP000196151"/>
    </source>
</evidence>
<proteinExistence type="predicted"/>
<evidence type="ECO:0000313" key="4">
    <source>
        <dbReference type="EMBL" id="WYJ94864.1"/>
    </source>
</evidence>
<feature type="region of interest" description="Disordered" evidence="1">
    <location>
        <begin position="35"/>
        <end position="90"/>
    </location>
</feature>
<feature type="compositionally biased region" description="Acidic residues" evidence="1">
    <location>
        <begin position="56"/>
        <end position="68"/>
    </location>
</feature>
<dbReference type="OrthoDB" id="2171057at2"/>
<reference evidence="3" key="1">
    <citation type="submission" date="2017-05" db="EMBL/GenBank/DDBJ databases">
        <title>The Genome Sequence of Enterococcus sp. 9D6_DIV0238.</title>
        <authorList>
            <consortium name="The Broad Institute Genomics Platform"/>
            <consortium name="The Broad Institute Genomic Center for Infectious Diseases"/>
            <person name="Earl A."/>
            <person name="Manson A."/>
            <person name="Schwartman J."/>
            <person name="Gilmore M."/>
            <person name="Abouelleil A."/>
            <person name="Cao P."/>
            <person name="Chapman S."/>
            <person name="Cusick C."/>
            <person name="Shea T."/>
            <person name="Young S."/>
            <person name="Neafsey D."/>
            <person name="Nusbaum C."/>
            <person name="Birren B."/>
        </authorList>
    </citation>
    <scope>NUCLEOTIDE SEQUENCE [LARGE SCALE GENOMIC DNA]</scope>
    <source>
        <strain evidence="3">9D6_DIV0238</strain>
    </source>
</reference>
<reference evidence="4" key="3">
    <citation type="submission" date="2024-03" db="EMBL/GenBank/DDBJ databases">
        <title>The Genome Sequence of Enterococcus sp. DIV0238c.</title>
        <authorList>
            <consortium name="The Broad Institute Genomics Platform"/>
            <consortium name="The Broad Institute Microbial Omics Core"/>
            <consortium name="The Broad Institute Genomic Center for Infectious Diseases"/>
            <person name="Earl A."/>
            <person name="Manson A."/>
            <person name="Gilmore M."/>
            <person name="Schwartman J."/>
            <person name="Shea T."/>
            <person name="Abouelleil A."/>
            <person name="Cao P."/>
            <person name="Chapman S."/>
            <person name="Cusick C."/>
            <person name="Young S."/>
            <person name="Neafsey D."/>
            <person name="Nusbaum C."/>
            <person name="Birren B."/>
        </authorList>
    </citation>
    <scope>NUCLEOTIDE SEQUENCE</scope>
    <source>
        <strain evidence="4">9D6_DIV0238</strain>
    </source>
</reference>
<evidence type="ECO:0000313" key="3">
    <source>
        <dbReference type="EMBL" id="OUZ28332.1"/>
    </source>
</evidence>
<feature type="compositionally biased region" description="Basic and acidic residues" evidence="1">
    <location>
        <begin position="72"/>
        <end position="87"/>
    </location>
</feature>
<dbReference type="EMBL" id="CP147246">
    <property type="protein sequence ID" value="WYJ94864.1"/>
    <property type="molecule type" value="Genomic_DNA"/>
</dbReference>
<keyword evidence="5" id="KW-1185">Reference proteome</keyword>
<dbReference type="EMBL" id="NIBQ01000004">
    <property type="protein sequence ID" value="OUZ28332.1"/>
    <property type="molecule type" value="Genomic_DNA"/>
</dbReference>
<protein>
    <recommendedName>
        <fullName evidence="2">Fibronectin type-III domain-containing protein</fullName>
    </recommendedName>
</protein>
<sequence length="884" mass="96232">MKKNVSHVLIYFLILLIFPSDWSYALEAEPIQDKEEIITEETAGSSEHTELSSESADPDLDEHSEESSENLPVDKVENKEINDKNLEEFPSDDVELDQTKISRAAVQAEDGFWLVDSATTLTEYLKDSQKLKFRLTNDLNLGTSAFQLKSGMIIDGAGYTITYNKAGTAAQGFYTNQADAVIEIRNTQFGNPDGSGAVGYYGIVTGSATNVTLIYDSISYYSNNGQMIYNPNGSVIMRGNNTIDQKGTSTYSQEWAEINYVEIENGQTTIEHSSNQTSAFIWSTGTASGNPHANTSQIVVRENAKLDIKTNSNMTYGTLAPSYIVEKNAVFNLDKVTLATGGTRNQFFYSSQTQPVNFSFQENAKVNFILPLPINLNTSKGGMAIGKDAEVSIDVASGAIFTTGSSSSFAVTMDHSKKVAFSSTSAGTLGLNGASGVKNLGFTSDYLQKVETFTTNTATSPTHEILKQASDLSVQGANFTNLASSPDPFDTQEIAALKGAQKIVFSAFVDVADQLKLTTANETATSVTLKGTSFNNGSPASKVKFYLFTSIEDLNQPDKAKHILSLDSFDDQQNTMLESAYQVTATMLNPNTNYWAQMVVINQAGQSQFSESVLVTTKPQLESLEANVTTTSAVIEGVLSSDTGYWTDYSSGEESGVGGQAAYYGGNYQQVQVEYSTDKEFAAEDTNVQLADLSGDKNQLFRTKLKGLKAEVTYYVRVRVIGLSGEEVILALDPLTQFTTIAEIINVEVPIEMNFQTRNKDLGTAQQGQITSPNYAVVNKGNTPTKITLTNLTKENADASQLQLLSDLSGTEGTEELALKLLVEANQISTHFLTSQLASQPQTIGELNPNEHQSLRLEGKYFNPDSTASFPQYKLTFKVEKNEE</sequence>
<dbReference type="AlphaFoldDB" id="A0A200ITJ5"/>
<dbReference type="PROSITE" id="PS50853">
    <property type="entry name" value="FN3"/>
    <property type="match status" value="1"/>
</dbReference>
<organism evidence="3">
    <name type="scientific">Candidatus Enterococcus dunnyi</name>
    <dbReference type="NCBI Taxonomy" id="1834192"/>
    <lineage>
        <taxon>Bacteria</taxon>
        <taxon>Bacillati</taxon>
        <taxon>Bacillota</taxon>
        <taxon>Bacilli</taxon>
        <taxon>Lactobacillales</taxon>
        <taxon>Enterococcaceae</taxon>
        <taxon>Enterococcus</taxon>
    </lineage>
</organism>
<dbReference type="CDD" id="cd00063">
    <property type="entry name" value="FN3"/>
    <property type="match status" value="1"/>
</dbReference>
<feature type="domain" description="Fibronectin type-III" evidence="2">
    <location>
        <begin position="511"/>
        <end position="620"/>
    </location>
</feature>
<dbReference type="Gene3D" id="2.60.40.10">
    <property type="entry name" value="Immunoglobulins"/>
    <property type="match status" value="1"/>
</dbReference>
<dbReference type="SUPFAM" id="SSF49265">
    <property type="entry name" value="Fibronectin type III"/>
    <property type="match status" value="1"/>
</dbReference>
<dbReference type="Proteomes" id="UP000196151">
    <property type="component" value="Chromosome"/>
</dbReference>